<evidence type="ECO:0000313" key="2">
    <source>
        <dbReference type="EMBL" id="CAI9170242.1"/>
    </source>
</evidence>
<dbReference type="Proteomes" id="UP001176941">
    <property type="component" value="Chromosome 3"/>
</dbReference>
<reference evidence="2" key="1">
    <citation type="submission" date="2023-04" db="EMBL/GenBank/DDBJ databases">
        <authorList>
            <consortium name="ELIXIR-Norway"/>
        </authorList>
    </citation>
    <scope>NUCLEOTIDE SEQUENCE [LARGE SCALE GENOMIC DNA]</scope>
</reference>
<dbReference type="EMBL" id="OX459939">
    <property type="protein sequence ID" value="CAI9170242.1"/>
    <property type="molecule type" value="Genomic_DNA"/>
</dbReference>
<proteinExistence type="predicted"/>
<evidence type="ECO:0000256" key="1">
    <source>
        <dbReference type="SAM" id="MobiDB-lite"/>
    </source>
</evidence>
<keyword evidence="3" id="KW-1185">Reference proteome</keyword>
<name>A0ABN8Z8M0_RANTA</name>
<protein>
    <submittedName>
        <fullName evidence="2">Uncharacterized protein</fullName>
    </submittedName>
</protein>
<feature type="region of interest" description="Disordered" evidence="1">
    <location>
        <begin position="25"/>
        <end position="88"/>
    </location>
</feature>
<accession>A0ABN8Z8M0</accession>
<organism evidence="2 3">
    <name type="scientific">Rangifer tarandus platyrhynchus</name>
    <name type="common">Svalbard reindeer</name>
    <dbReference type="NCBI Taxonomy" id="3082113"/>
    <lineage>
        <taxon>Eukaryota</taxon>
        <taxon>Metazoa</taxon>
        <taxon>Chordata</taxon>
        <taxon>Craniata</taxon>
        <taxon>Vertebrata</taxon>
        <taxon>Euteleostomi</taxon>
        <taxon>Mammalia</taxon>
        <taxon>Eutheria</taxon>
        <taxon>Laurasiatheria</taxon>
        <taxon>Artiodactyla</taxon>
        <taxon>Ruminantia</taxon>
        <taxon>Pecora</taxon>
        <taxon>Cervidae</taxon>
        <taxon>Odocoileinae</taxon>
        <taxon>Rangifer</taxon>
    </lineage>
</organism>
<evidence type="ECO:0000313" key="3">
    <source>
        <dbReference type="Proteomes" id="UP001176941"/>
    </source>
</evidence>
<gene>
    <name evidence="2" type="ORF">MRATA1EN1_LOCUS19204</name>
</gene>
<sequence length="136" mass="14571">MRMENRSGTLKLNLAFARPLLAGLESPRMGGGGGGGPVSETGKPYRGNLGRDVIPGDVTGPPRSAGVPQRRLPRVCAGHPRGQGSRRGLQRAFTAPCLSYRFHAVRGEARQRACRRHGKERAPLLLLLLPTGARTT</sequence>